<dbReference type="AlphaFoldDB" id="A0A2U1EBE3"/>
<keyword evidence="6 10" id="KW-0472">Membrane</keyword>
<protein>
    <recommendedName>
        <fullName evidence="8">Multidrug efflux pump Tap</fullName>
    </recommendedName>
</protein>
<feature type="transmembrane region" description="Helical" evidence="10">
    <location>
        <begin position="20"/>
        <end position="42"/>
    </location>
</feature>
<dbReference type="Proteomes" id="UP000245639">
    <property type="component" value="Unassembled WGS sequence"/>
</dbReference>
<dbReference type="PANTHER" id="PTHR23513:SF9">
    <property type="entry name" value="ENTEROBACTIN EXPORTER ENTS"/>
    <property type="match status" value="1"/>
</dbReference>
<dbReference type="EMBL" id="QEKW01000025">
    <property type="protein sequence ID" value="PVY97268.1"/>
    <property type="molecule type" value="Genomic_DNA"/>
</dbReference>
<accession>A0A2U1EBE3</accession>
<feature type="compositionally biased region" description="Basic and acidic residues" evidence="9">
    <location>
        <begin position="449"/>
        <end position="489"/>
    </location>
</feature>
<comment type="similarity">
    <text evidence="7">Belongs to the major facilitator superfamily. Drug:H(+) antiporter-3 (DHA3) (TC 2.A.1.21) family.</text>
</comment>
<feature type="transmembrane region" description="Helical" evidence="10">
    <location>
        <begin position="368"/>
        <end position="391"/>
    </location>
</feature>
<keyword evidence="13" id="KW-1185">Reference proteome</keyword>
<feature type="transmembrane region" description="Helical" evidence="10">
    <location>
        <begin position="181"/>
        <end position="199"/>
    </location>
</feature>
<dbReference type="PROSITE" id="PS50850">
    <property type="entry name" value="MFS"/>
    <property type="match status" value="1"/>
</dbReference>
<keyword evidence="4 10" id="KW-0812">Transmembrane</keyword>
<reference evidence="12 13" key="1">
    <citation type="submission" date="2018-04" db="EMBL/GenBank/DDBJ databases">
        <title>Genomic Encyclopedia of Type Strains, Phase IV (KMG-IV): sequencing the most valuable type-strain genomes for metagenomic binning, comparative biology and taxonomic classification.</title>
        <authorList>
            <person name="Goeker M."/>
        </authorList>
    </citation>
    <scope>NUCLEOTIDE SEQUENCE [LARGE SCALE GENOMIC DNA]</scope>
    <source>
        <strain evidence="12 13">DSM 45771</strain>
    </source>
</reference>
<evidence type="ECO:0000313" key="13">
    <source>
        <dbReference type="Proteomes" id="UP000245639"/>
    </source>
</evidence>
<feature type="transmembrane region" description="Helical" evidence="10">
    <location>
        <begin position="156"/>
        <end position="175"/>
    </location>
</feature>
<dbReference type="Pfam" id="PF07690">
    <property type="entry name" value="MFS_1"/>
    <property type="match status" value="1"/>
</dbReference>
<dbReference type="GO" id="GO:0005886">
    <property type="term" value="C:plasma membrane"/>
    <property type="evidence" value="ECO:0007669"/>
    <property type="project" value="UniProtKB-SubCell"/>
</dbReference>
<feature type="transmembrane region" description="Helical" evidence="10">
    <location>
        <begin position="48"/>
        <end position="73"/>
    </location>
</feature>
<dbReference type="InterPro" id="IPR036259">
    <property type="entry name" value="MFS_trans_sf"/>
</dbReference>
<dbReference type="InterPro" id="IPR011701">
    <property type="entry name" value="MFS"/>
</dbReference>
<dbReference type="PANTHER" id="PTHR23513">
    <property type="entry name" value="INTEGRAL MEMBRANE EFFLUX PROTEIN-RELATED"/>
    <property type="match status" value="1"/>
</dbReference>
<feature type="transmembrane region" description="Helical" evidence="10">
    <location>
        <begin position="239"/>
        <end position="257"/>
    </location>
</feature>
<evidence type="ECO:0000256" key="7">
    <source>
        <dbReference type="ARBA" id="ARBA00038075"/>
    </source>
</evidence>
<evidence type="ECO:0000256" key="5">
    <source>
        <dbReference type="ARBA" id="ARBA00022989"/>
    </source>
</evidence>
<sequence>MTDTSPCTAPRVRSGPALYLASYGLSLLGKGVAGVLVPLLVLERTGDVFAAGLLATVSTATAAAVGILGGLVVDRFDRRAVSAVSDVAAAASTAALPLVDAVWGLDLPWFLVLAVVGAAVRVPGTTAHEALLPALARLGGARRGALDRLLGIRETLANVLLLAGPGLGGLLAAVLGLTPTLLLLTAATSVAAAGLTLAVDPRAGRVPPVRRMADDDRGTLRRTTGELLAGWRFLVRSRIVLGATLVSASFVAIISALQSTLMPAYFTAEELPALTGLTLSAFAGGSIVGSTVFAATSGRERGGVRRRTWFVVGMVGSLVGFAALGTLASPWVVLGAAALVGVTNAPATAVLGVLTVEATPEIRRGRVLGAQNAILLGAPALTGAPLGAVAAGAGLHVAAAALAVFAGITAVAALLAPVFHDLEGVAGMWSPGGRAGDQTPGRAAEGPDDDGRGDKGQRDAQHDPRHGEAAGRVERVEPLRDHEAGAEHGRHGRGRDVVGAAAGSVLPPGVPPAVSQVPDEAGEWPAHGE</sequence>
<comment type="caution">
    <text evidence="12">The sequence shown here is derived from an EMBL/GenBank/DDBJ whole genome shotgun (WGS) entry which is preliminary data.</text>
</comment>
<gene>
    <name evidence="12" type="ORF">C8D89_12510</name>
</gene>
<keyword evidence="3" id="KW-1003">Cell membrane</keyword>
<proteinExistence type="inferred from homology"/>
<evidence type="ECO:0000256" key="10">
    <source>
        <dbReference type="SAM" id="Phobius"/>
    </source>
</evidence>
<dbReference type="GO" id="GO:0022857">
    <property type="term" value="F:transmembrane transporter activity"/>
    <property type="evidence" value="ECO:0007669"/>
    <property type="project" value="InterPro"/>
</dbReference>
<feature type="region of interest" description="Disordered" evidence="9">
    <location>
        <begin position="430"/>
        <end position="529"/>
    </location>
</feature>
<keyword evidence="5 10" id="KW-1133">Transmembrane helix</keyword>
<evidence type="ECO:0000256" key="1">
    <source>
        <dbReference type="ARBA" id="ARBA00004429"/>
    </source>
</evidence>
<organism evidence="12 13">
    <name type="scientific">Actinomycetospora cinnamomea</name>
    <dbReference type="NCBI Taxonomy" id="663609"/>
    <lineage>
        <taxon>Bacteria</taxon>
        <taxon>Bacillati</taxon>
        <taxon>Actinomycetota</taxon>
        <taxon>Actinomycetes</taxon>
        <taxon>Pseudonocardiales</taxon>
        <taxon>Pseudonocardiaceae</taxon>
        <taxon>Actinomycetospora</taxon>
    </lineage>
</organism>
<evidence type="ECO:0000256" key="8">
    <source>
        <dbReference type="ARBA" id="ARBA00040914"/>
    </source>
</evidence>
<evidence type="ECO:0000256" key="6">
    <source>
        <dbReference type="ARBA" id="ARBA00023136"/>
    </source>
</evidence>
<evidence type="ECO:0000313" key="12">
    <source>
        <dbReference type="EMBL" id="PVY97268.1"/>
    </source>
</evidence>
<dbReference type="InterPro" id="IPR020846">
    <property type="entry name" value="MFS_dom"/>
</dbReference>
<evidence type="ECO:0000256" key="3">
    <source>
        <dbReference type="ARBA" id="ARBA00022475"/>
    </source>
</evidence>
<feature type="domain" description="Major facilitator superfamily (MFS) profile" evidence="11">
    <location>
        <begin position="10"/>
        <end position="424"/>
    </location>
</feature>
<dbReference type="Gene3D" id="1.20.1250.20">
    <property type="entry name" value="MFS general substrate transporter like domains"/>
    <property type="match status" value="1"/>
</dbReference>
<feature type="transmembrane region" description="Helical" evidence="10">
    <location>
        <begin position="334"/>
        <end position="356"/>
    </location>
</feature>
<feature type="transmembrane region" description="Helical" evidence="10">
    <location>
        <begin position="277"/>
        <end position="296"/>
    </location>
</feature>
<evidence type="ECO:0000256" key="2">
    <source>
        <dbReference type="ARBA" id="ARBA00022448"/>
    </source>
</evidence>
<evidence type="ECO:0000256" key="9">
    <source>
        <dbReference type="SAM" id="MobiDB-lite"/>
    </source>
</evidence>
<evidence type="ECO:0000256" key="4">
    <source>
        <dbReference type="ARBA" id="ARBA00022692"/>
    </source>
</evidence>
<feature type="transmembrane region" description="Helical" evidence="10">
    <location>
        <begin position="308"/>
        <end position="328"/>
    </location>
</feature>
<comment type="subcellular location">
    <subcellularLocation>
        <location evidence="1">Cell inner membrane</location>
        <topology evidence="1">Multi-pass membrane protein</topology>
    </subcellularLocation>
</comment>
<keyword evidence="2" id="KW-0813">Transport</keyword>
<dbReference type="SUPFAM" id="SSF103473">
    <property type="entry name" value="MFS general substrate transporter"/>
    <property type="match status" value="1"/>
</dbReference>
<feature type="transmembrane region" description="Helical" evidence="10">
    <location>
        <begin position="397"/>
        <end position="419"/>
    </location>
</feature>
<evidence type="ECO:0000259" key="11">
    <source>
        <dbReference type="PROSITE" id="PS50850"/>
    </source>
</evidence>
<name>A0A2U1EBE3_9PSEU</name>